<gene>
    <name evidence="1" type="ORF">SY85_11870</name>
</gene>
<dbReference type="CDD" id="cd16377">
    <property type="entry name" value="23S_rRNA_IVP_like"/>
    <property type="match status" value="1"/>
</dbReference>
<dbReference type="STRING" id="1492898.SY85_11870"/>
<dbReference type="Gene3D" id="1.20.1440.60">
    <property type="entry name" value="23S rRNA-intervening sequence"/>
    <property type="match status" value="1"/>
</dbReference>
<dbReference type="GO" id="GO:0005840">
    <property type="term" value="C:ribosome"/>
    <property type="evidence" value="ECO:0007669"/>
    <property type="project" value="UniProtKB-KW"/>
</dbReference>
<dbReference type="InterPro" id="IPR012657">
    <property type="entry name" value="23S_rRNA-intervening_sequence"/>
</dbReference>
<dbReference type="NCBIfam" id="TIGR02436">
    <property type="entry name" value="four helix bundle protein"/>
    <property type="match status" value="1"/>
</dbReference>
<dbReference type="Proteomes" id="UP000077177">
    <property type="component" value="Chromosome"/>
</dbReference>
<evidence type="ECO:0000313" key="1">
    <source>
        <dbReference type="EMBL" id="ANE51094.1"/>
    </source>
</evidence>
<dbReference type="SUPFAM" id="SSF158446">
    <property type="entry name" value="IVS-encoded protein-like"/>
    <property type="match status" value="1"/>
</dbReference>
<dbReference type="PATRIC" id="fig|1492898.3.peg.2563"/>
<reference evidence="2" key="1">
    <citation type="submission" date="2015-01" db="EMBL/GenBank/DDBJ databases">
        <title>Flavisolibacter sp./LCS9/ whole genome sequencing.</title>
        <authorList>
            <person name="Kim M.K."/>
            <person name="Srinivasan S."/>
            <person name="Lee J.-J."/>
        </authorList>
    </citation>
    <scope>NUCLEOTIDE SEQUENCE [LARGE SCALE GENOMIC DNA]</scope>
    <source>
        <strain evidence="2">LCS9</strain>
    </source>
</reference>
<keyword evidence="1" id="KW-0687">Ribonucleoprotein</keyword>
<organism evidence="1 2">
    <name type="scientific">Flavisolibacter tropicus</name>
    <dbReference type="NCBI Taxonomy" id="1492898"/>
    <lineage>
        <taxon>Bacteria</taxon>
        <taxon>Pseudomonadati</taxon>
        <taxon>Bacteroidota</taxon>
        <taxon>Chitinophagia</taxon>
        <taxon>Chitinophagales</taxon>
        <taxon>Chitinophagaceae</taxon>
        <taxon>Flavisolibacter</taxon>
    </lineage>
</organism>
<keyword evidence="2" id="KW-1185">Reference proteome</keyword>
<dbReference type="InterPro" id="IPR036583">
    <property type="entry name" value="23S_rRNA_IVS_sf"/>
</dbReference>
<dbReference type="PANTHER" id="PTHR38471:SF2">
    <property type="entry name" value="FOUR HELIX BUNDLE PROTEIN"/>
    <property type="match status" value="1"/>
</dbReference>
<dbReference type="KEGG" id="fla:SY85_11870"/>
<accession>A0A172TW23</accession>
<keyword evidence="1" id="KW-0689">Ribosomal protein</keyword>
<name>A0A172TW23_9BACT</name>
<evidence type="ECO:0000313" key="2">
    <source>
        <dbReference type="Proteomes" id="UP000077177"/>
    </source>
</evidence>
<dbReference type="OrthoDB" id="9811959at2"/>
<dbReference type="EMBL" id="CP011390">
    <property type="protein sequence ID" value="ANE51094.1"/>
    <property type="molecule type" value="Genomic_DNA"/>
</dbReference>
<dbReference type="AlphaFoldDB" id="A0A172TW23"/>
<sequence length="112" mass="12706">MWQKGIEIAVKTFKLIETFPKEDKYGICQQMTNAGVSIPSNIAEGSSRRSEKDYARFIDISLGSNFELETQLIIAEQLNKGNPNLLQELKAMLVDHQRMLTGFQQKLNSSLQ</sequence>
<dbReference type="RefSeq" id="WP_066404742.1">
    <property type="nucleotide sequence ID" value="NZ_CP011390.1"/>
</dbReference>
<dbReference type="PANTHER" id="PTHR38471">
    <property type="entry name" value="FOUR HELIX BUNDLE PROTEIN"/>
    <property type="match status" value="1"/>
</dbReference>
<protein>
    <submittedName>
        <fullName evidence="1">30S ribosomal protein S23</fullName>
    </submittedName>
</protein>
<dbReference type="Pfam" id="PF05635">
    <property type="entry name" value="23S_rRNA_IVP"/>
    <property type="match status" value="1"/>
</dbReference>
<proteinExistence type="predicted"/>
<reference evidence="1 2" key="2">
    <citation type="journal article" date="2016" name="Int. J. Syst. Evol. Microbiol.">
        <title>Flavisolibacter tropicus sp. nov., isolated from tropical soil.</title>
        <authorList>
            <person name="Lee J.J."/>
            <person name="Kang M.S."/>
            <person name="Kim G.S."/>
            <person name="Lee C.S."/>
            <person name="Lim S."/>
            <person name="Lee J."/>
            <person name="Roh S.H."/>
            <person name="Kang H."/>
            <person name="Ha J.M."/>
            <person name="Bae S."/>
            <person name="Jung H.Y."/>
            <person name="Kim M.K."/>
        </authorList>
    </citation>
    <scope>NUCLEOTIDE SEQUENCE [LARGE SCALE GENOMIC DNA]</scope>
    <source>
        <strain evidence="1 2">LCS9</strain>
    </source>
</reference>